<dbReference type="AlphaFoldDB" id="A0A813LJR6"/>
<dbReference type="SUPFAM" id="SSF50985">
    <property type="entry name" value="RCC1/BLIP-II"/>
    <property type="match status" value="1"/>
</dbReference>
<evidence type="ECO:0000313" key="2">
    <source>
        <dbReference type="Proteomes" id="UP000626109"/>
    </source>
</evidence>
<protein>
    <submittedName>
        <fullName evidence="1">Uncharacterized protein</fullName>
    </submittedName>
</protein>
<dbReference type="Gene3D" id="2.130.10.30">
    <property type="entry name" value="Regulator of chromosome condensation 1/beta-lactamase-inhibitor protein II"/>
    <property type="match status" value="1"/>
</dbReference>
<comment type="caution">
    <text evidence="1">The sequence shown here is derived from an EMBL/GenBank/DDBJ whole genome shotgun (WGS) entry which is preliminary data.</text>
</comment>
<organism evidence="1 2">
    <name type="scientific">Polarella glacialis</name>
    <name type="common">Dinoflagellate</name>
    <dbReference type="NCBI Taxonomy" id="89957"/>
    <lineage>
        <taxon>Eukaryota</taxon>
        <taxon>Sar</taxon>
        <taxon>Alveolata</taxon>
        <taxon>Dinophyceae</taxon>
        <taxon>Suessiales</taxon>
        <taxon>Suessiaceae</taxon>
        <taxon>Polarella</taxon>
    </lineage>
</organism>
<gene>
    <name evidence="1" type="ORF">PGLA2088_LOCUS46625</name>
</gene>
<name>A0A813LJR6_POLGL</name>
<accession>A0A813LJR6</accession>
<dbReference type="InterPro" id="IPR009091">
    <property type="entry name" value="RCC1/BLIP-II"/>
</dbReference>
<proteinExistence type="predicted"/>
<sequence length="213" mass="21800">NGGNASTVQAALTNITAIYSNRFAFAALKADGSVVAWGSSTQGGDASRVQAALAGVTAIYFTSSAFAAVKADGSVVAWGDDANGGYVYEEAFLRDADFLIFMGSSWSEFVVAAQTKKTTTKTTTTRYVAATTSRVGTTSETQQKASSQVMRGSITLSGKLNMVVPNASAFVKDPAAKQGIAKSLANISGVDVNKVNVALSLGTRAIVSSAAGE</sequence>
<evidence type="ECO:0000313" key="1">
    <source>
        <dbReference type="EMBL" id="CAE8732981.1"/>
    </source>
</evidence>
<feature type="non-terminal residue" evidence="1">
    <location>
        <position position="213"/>
    </location>
</feature>
<dbReference type="EMBL" id="CAJNNW010036256">
    <property type="protein sequence ID" value="CAE8732981.1"/>
    <property type="molecule type" value="Genomic_DNA"/>
</dbReference>
<dbReference type="Proteomes" id="UP000626109">
    <property type="component" value="Unassembled WGS sequence"/>
</dbReference>
<reference evidence="1" key="1">
    <citation type="submission" date="2021-02" db="EMBL/GenBank/DDBJ databases">
        <authorList>
            <person name="Dougan E. K."/>
            <person name="Rhodes N."/>
            <person name="Thang M."/>
            <person name="Chan C."/>
        </authorList>
    </citation>
    <scope>NUCLEOTIDE SEQUENCE</scope>
</reference>